<dbReference type="OrthoDB" id="5041285at2759"/>
<evidence type="ECO:0000313" key="3">
    <source>
        <dbReference type="Proteomes" id="UP000266188"/>
    </source>
</evidence>
<evidence type="ECO:0008006" key="4">
    <source>
        <dbReference type="Google" id="ProtNLM"/>
    </source>
</evidence>
<reference evidence="3" key="1">
    <citation type="submission" date="2017-02" db="EMBL/GenBank/DDBJ databases">
        <authorList>
            <person name="Tafer H."/>
            <person name="Lopandic K."/>
        </authorList>
    </citation>
    <scope>NUCLEOTIDE SEQUENCE [LARGE SCALE GENOMIC DNA]</scope>
    <source>
        <strain evidence="3">CBS 366.77</strain>
    </source>
</reference>
<accession>A0A3A2ZCG7</accession>
<evidence type="ECO:0000313" key="2">
    <source>
        <dbReference type="EMBL" id="RJE20818.1"/>
    </source>
</evidence>
<keyword evidence="3" id="KW-1185">Reference proteome</keyword>
<dbReference type="STRING" id="2070753.A0A3A2ZCG7"/>
<proteinExistence type="predicted"/>
<sequence>MLTSLRRSKRSSGHFRFPGSEKQATLDTLNFQEAEAEVSDQNYETERFRKRQCYGLLHSQYSFIDSQTLSTLPVEDATFLSAKGAVTLPDEAAMEEFVYQYFKRVHPSVPMIDEAEFWRIYHNRLPGNLSLFVFQAILFASCPFVSLETLRRCGFENKRDARKQLYNRAKLLFDLKAETKPSAKAKGAVLLTHHTSAEDPQAGSLWLTRAIESAMMIDAQPSLLVDDISPSLKKRLWWSILLRDRSLCIGLRRRPQVPIKYCDWITEDDFMDEIYSSRAYDPNEKRRLLTALQEQCQLAVLLSDLVSLIFAPRVFPSCFLSVDQFDGLMLTIDKIRLSLVEWENQTLSTRQLMERAESDDPAAMLTALTSMYYQYDIP</sequence>
<dbReference type="EMBL" id="MVGC01000274">
    <property type="protein sequence ID" value="RJE20818.1"/>
    <property type="molecule type" value="Genomic_DNA"/>
</dbReference>
<feature type="region of interest" description="Disordered" evidence="1">
    <location>
        <begin position="1"/>
        <end position="20"/>
    </location>
</feature>
<name>A0A3A2ZCG7_9EURO</name>
<evidence type="ECO:0000256" key="1">
    <source>
        <dbReference type="SAM" id="MobiDB-lite"/>
    </source>
</evidence>
<dbReference type="CDD" id="cd12148">
    <property type="entry name" value="fungal_TF_MHR"/>
    <property type="match status" value="1"/>
</dbReference>
<gene>
    <name evidence="2" type="ORF">PHISCL_06837</name>
</gene>
<organism evidence="2 3">
    <name type="scientific">Aspergillus sclerotialis</name>
    <dbReference type="NCBI Taxonomy" id="2070753"/>
    <lineage>
        <taxon>Eukaryota</taxon>
        <taxon>Fungi</taxon>
        <taxon>Dikarya</taxon>
        <taxon>Ascomycota</taxon>
        <taxon>Pezizomycotina</taxon>
        <taxon>Eurotiomycetes</taxon>
        <taxon>Eurotiomycetidae</taxon>
        <taxon>Eurotiales</taxon>
        <taxon>Aspergillaceae</taxon>
        <taxon>Aspergillus</taxon>
        <taxon>Aspergillus subgen. Polypaecilum</taxon>
    </lineage>
</organism>
<protein>
    <recommendedName>
        <fullName evidence="4">Transcription factor domain-containing protein</fullName>
    </recommendedName>
</protein>
<dbReference type="InterPro" id="IPR052761">
    <property type="entry name" value="Fungal_Detox/Toxin_TFs"/>
</dbReference>
<dbReference type="PANTHER" id="PTHR47425:SF2">
    <property type="entry name" value="FARB-RELATED"/>
    <property type="match status" value="1"/>
</dbReference>
<feature type="compositionally biased region" description="Basic residues" evidence="1">
    <location>
        <begin position="1"/>
        <end position="13"/>
    </location>
</feature>
<comment type="caution">
    <text evidence="2">The sequence shown here is derived from an EMBL/GenBank/DDBJ whole genome shotgun (WGS) entry which is preliminary data.</text>
</comment>
<dbReference type="Proteomes" id="UP000266188">
    <property type="component" value="Unassembled WGS sequence"/>
</dbReference>
<dbReference type="AlphaFoldDB" id="A0A3A2ZCG7"/>
<dbReference type="PANTHER" id="PTHR47425">
    <property type="entry name" value="FARB-RELATED"/>
    <property type="match status" value="1"/>
</dbReference>